<name>A0A8A1M3L5_AJECA</name>
<dbReference type="InterPro" id="IPR003511">
    <property type="entry name" value="HORMA_dom"/>
</dbReference>
<feature type="transmembrane region" description="Helical" evidence="2">
    <location>
        <begin position="100"/>
        <end position="121"/>
    </location>
</feature>
<dbReference type="VEuPathDB" id="FungiDB:I7I51_08196"/>
<proteinExistence type="predicted"/>
<evidence type="ECO:0000313" key="4">
    <source>
        <dbReference type="EMBL" id="QSS58767.1"/>
    </source>
</evidence>
<keyword evidence="2" id="KW-0812">Transmembrane</keyword>
<keyword evidence="2" id="KW-1133">Transmembrane helix</keyword>
<organism evidence="4 5">
    <name type="scientific">Ajellomyces capsulatus</name>
    <name type="common">Darling's disease fungus</name>
    <name type="synonym">Histoplasma capsulatum</name>
    <dbReference type="NCBI Taxonomy" id="5037"/>
    <lineage>
        <taxon>Eukaryota</taxon>
        <taxon>Fungi</taxon>
        <taxon>Dikarya</taxon>
        <taxon>Ascomycota</taxon>
        <taxon>Pezizomycotina</taxon>
        <taxon>Eurotiomycetes</taxon>
        <taxon>Eurotiomycetidae</taxon>
        <taxon>Onygenales</taxon>
        <taxon>Ajellomycetaceae</taxon>
        <taxon>Histoplasma</taxon>
    </lineage>
</organism>
<evidence type="ECO:0000256" key="1">
    <source>
        <dbReference type="SAM" id="MobiDB-lite"/>
    </source>
</evidence>
<dbReference type="Gene3D" id="3.30.900.10">
    <property type="entry name" value="HORMA domain"/>
    <property type="match status" value="1"/>
</dbReference>
<feature type="domain" description="HORMA" evidence="3">
    <location>
        <begin position="101"/>
        <end position="142"/>
    </location>
</feature>
<feature type="region of interest" description="Disordered" evidence="1">
    <location>
        <begin position="70"/>
        <end position="93"/>
    </location>
</feature>
<dbReference type="AlphaFoldDB" id="A0A8A1M3L5"/>
<dbReference type="InterPro" id="IPR036570">
    <property type="entry name" value="HORMA_dom_sf"/>
</dbReference>
<gene>
    <name evidence="4" type="ORF">I7I51_08196</name>
</gene>
<protein>
    <recommendedName>
        <fullName evidence="3">HORMA domain-containing protein</fullName>
    </recommendedName>
</protein>
<evidence type="ECO:0000256" key="2">
    <source>
        <dbReference type="SAM" id="Phobius"/>
    </source>
</evidence>
<dbReference type="Proteomes" id="UP000663671">
    <property type="component" value="Chromosome 2"/>
</dbReference>
<accession>A0A8A1M3L5</accession>
<sequence length="142" mass="15803">MISTRTKRQAESIIPLLLHNHRYSDSPCLCLCRCRELELELFVPKSLSVAMAQSNNGIARDCNPRLSTVSDLPASSGAAPPPNNDNHIHNHRTSPLPDTYAALTSAIASFLAVSIHQILYLRAVYPQPTFLPVRHFNHPVRQ</sequence>
<feature type="non-terminal residue" evidence="4">
    <location>
        <position position="1"/>
    </location>
</feature>
<keyword evidence="2" id="KW-0472">Membrane</keyword>
<dbReference type="EMBL" id="CP069109">
    <property type="protein sequence ID" value="QSS58767.1"/>
    <property type="molecule type" value="Genomic_DNA"/>
</dbReference>
<reference evidence="4" key="1">
    <citation type="submission" date="2021-01" db="EMBL/GenBank/DDBJ databases">
        <title>Chromosome-level genome assembly of a human fungal pathogen reveals clustering of transcriptionally co-regulated genes.</title>
        <authorList>
            <person name="Voorhies M."/>
            <person name="Cohen S."/>
            <person name="Shea T.P."/>
            <person name="Petrus S."/>
            <person name="Munoz J.F."/>
            <person name="Poplawski S."/>
            <person name="Goldman W.E."/>
            <person name="Michael T."/>
            <person name="Cuomo C.A."/>
            <person name="Sil A."/>
            <person name="Beyhan S."/>
        </authorList>
    </citation>
    <scope>NUCLEOTIDE SEQUENCE</scope>
    <source>
        <strain evidence="4">WU24</strain>
    </source>
</reference>
<dbReference type="OrthoDB" id="21254at2759"/>
<dbReference type="PROSITE" id="PS50815">
    <property type="entry name" value="HORMA"/>
    <property type="match status" value="1"/>
</dbReference>
<evidence type="ECO:0000259" key="3">
    <source>
        <dbReference type="PROSITE" id="PS50815"/>
    </source>
</evidence>
<dbReference type="SUPFAM" id="SSF56019">
    <property type="entry name" value="The spindle assembly checkpoint protein mad2"/>
    <property type="match status" value="1"/>
</dbReference>
<evidence type="ECO:0000313" key="5">
    <source>
        <dbReference type="Proteomes" id="UP000663671"/>
    </source>
</evidence>